<dbReference type="OrthoDB" id="9768769at2"/>
<dbReference type="RefSeq" id="WP_111983452.1">
    <property type="nucleotide sequence ID" value="NZ_NFZS01000004.1"/>
</dbReference>
<protein>
    <submittedName>
        <fullName evidence="1">Uncharacterized protein</fullName>
    </submittedName>
</protein>
<dbReference type="Proteomes" id="UP000248926">
    <property type="component" value="Unassembled WGS sequence"/>
</dbReference>
<name>A0A328P2S4_9GAMM</name>
<reference evidence="1 2" key="1">
    <citation type="journal article" date="2018" name="Genet. Mol. Biol.">
        <title>The genome sequence of Dyella jiangningensis FCAV SCS01 from a lignocellulose-decomposing microbial consortium metagenome reveals potential for biotechnological applications.</title>
        <authorList>
            <person name="Desiderato J.G."/>
            <person name="Alvarenga D.O."/>
            <person name="Constancio M.T.L."/>
            <person name="Alves L.M.C."/>
            <person name="Varani A.M."/>
        </authorList>
    </citation>
    <scope>NUCLEOTIDE SEQUENCE [LARGE SCALE GENOMIC DNA]</scope>
    <source>
        <strain evidence="1 2">FCAV SCS01</strain>
    </source>
</reference>
<dbReference type="EMBL" id="NFZS01000004">
    <property type="protein sequence ID" value="RAO74952.1"/>
    <property type="molecule type" value="Genomic_DNA"/>
</dbReference>
<sequence>MTTSANIPGIHNLLDRDKDFHNLDRRILAVDNAMLPIMEGIGAIGCLMSARDKVSGLAEEALADTGYLLTFLADLAGKLQQIKDEAISDQLLAVRAEMAHERR</sequence>
<accession>A0A328P2S4</accession>
<evidence type="ECO:0000313" key="2">
    <source>
        <dbReference type="Proteomes" id="UP000248926"/>
    </source>
</evidence>
<organism evidence="1 2">
    <name type="scientific">Dyella jiangningensis</name>
    <dbReference type="NCBI Taxonomy" id="1379159"/>
    <lineage>
        <taxon>Bacteria</taxon>
        <taxon>Pseudomonadati</taxon>
        <taxon>Pseudomonadota</taxon>
        <taxon>Gammaproteobacteria</taxon>
        <taxon>Lysobacterales</taxon>
        <taxon>Rhodanobacteraceae</taxon>
        <taxon>Dyella</taxon>
    </lineage>
</organism>
<comment type="caution">
    <text evidence="1">The sequence shown here is derived from an EMBL/GenBank/DDBJ whole genome shotgun (WGS) entry which is preliminary data.</text>
</comment>
<evidence type="ECO:0000313" key="1">
    <source>
        <dbReference type="EMBL" id="RAO74952.1"/>
    </source>
</evidence>
<keyword evidence="2" id="KW-1185">Reference proteome</keyword>
<dbReference type="AlphaFoldDB" id="A0A328P2S4"/>
<gene>
    <name evidence="1" type="ORF">CA260_12575</name>
</gene>
<proteinExistence type="predicted"/>